<comment type="caution">
    <text evidence="4">The sequence shown here is derived from an EMBL/GenBank/DDBJ whole genome shotgun (WGS) entry which is preliminary data.</text>
</comment>
<dbReference type="EMBL" id="JAACXV010014042">
    <property type="protein sequence ID" value="KAF7270920.1"/>
    <property type="molecule type" value="Genomic_DNA"/>
</dbReference>
<dbReference type="Proteomes" id="UP000625711">
    <property type="component" value="Unassembled WGS sequence"/>
</dbReference>
<name>A0A834HYI4_RHYFE</name>
<feature type="signal peptide" evidence="3">
    <location>
        <begin position="1"/>
        <end position="17"/>
    </location>
</feature>
<dbReference type="PANTHER" id="PTHR12236:SF75">
    <property type="entry name" value="CUTICULAR PROTEIN 62BB, ISOFORM A"/>
    <property type="match status" value="1"/>
</dbReference>
<evidence type="ECO:0000313" key="4">
    <source>
        <dbReference type="EMBL" id="KAF7270920.1"/>
    </source>
</evidence>
<keyword evidence="3" id="KW-0732">Signal</keyword>
<keyword evidence="5" id="KW-1185">Reference proteome</keyword>
<dbReference type="PRINTS" id="PR00947">
    <property type="entry name" value="CUTICLE"/>
</dbReference>
<sequence length="127" mass="13784">MFTKIAFLSALVAVGYAGLLPVVGKYSESQDYYAPPQYEFNYGVQDPHTGDHKTQHEVREGDVVKGSYSVAEPDGTLRTVHYTADDHNGFNAVVEKSGEPVYPAPAPAKLAYAAPAKLAYSAPAYYH</sequence>
<evidence type="ECO:0000256" key="1">
    <source>
        <dbReference type="ARBA" id="ARBA00022460"/>
    </source>
</evidence>
<evidence type="ECO:0000313" key="5">
    <source>
        <dbReference type="Proteomes" id="UP000625711"/>
    </source>
</evidence>
<feature type="chain" id="PRO_5032703157" evidence="3">
    <location>
        <begin position="18"/>
        <end position="127"/>
    </location>
</feature>
<proteinExistence type="predicted"/>
<evidence type="ECO:0000256" key="2">
    <source>
        <dbReference type="PROSITE-ProRule" id="PRU00497"/>
    </source>
</evidence>
<dbReference type="Pfam" id="PF00379">
    <property type="entry name" value="Chitin_bind_4"/>
    <property type="match status" value="1"/>
</dbReference>
<dbReference type="PROSITE" id="PS51155">
    <property type="entry name" value="CHIT_BIND_RR_2"/>
    <property type="match status" value="1"/>
</dbReference>
<dbReference type="OrthoDB" id="6348134at2759"/>
<dbReference type="InterPro" id="IPR051217">
    <property type="entry name" value="Insect_Cuticle_Struc_Prot"/>
</dbReference>
<dbReference type="PANTHER" id="PTHR12236">
    <property type="entry name" value="STRUCTURAL CONTITUENT OF CUTICLE"/>
    <property type="match status" value="1"/>
</dbReference>
<dbReference type="GO" id="GO:0005615">
    <property type="term" value="C:extracellular space"/>
    <property type="evidence" value="ECO:0007669"/>
    <property type="project" value="TreeGrafter"/>
</dbReference>
<protein>
    <submittedName>
        <fullName evidence="4">Uncharacterized protein</fullName>
    </submittedName>
</protein>
<reference evidence="4" key="1">
    <citation type="submission" date="2020-08" db="EMBL/GenBank/DDBJ databases">
        <title>Genome sequencing and assembly of the red palm weevil Rhynchophorus ferrugineus.</title>
        <authorList>
            <person name="Dias G.B."/>
            <person name="Bergman C.M."/>
            <person name="Manee M."/>
        </authorList>
    </citation>
    <scope>NUCLEOTIDE SEQUENCE</scope>
    <source>
        <strain evidence="4">AA-2017</strain>
        <tissue evidence="4">Whole larva</tissue>
    </source>
</reference>
<dbReference type="AlphaFoldDB" id="A0A834HYI4"/>
<dbReference type="InterPro" id="IPR000618">
    <property type="entry name" value="Insect_cuticle"/>
</dbReference>
<dbReference type="PROSITE" id="PS00233">
    <property type="entry name" value="CHIT_BIND_RR_1"/>
    <property type="match status" value="1"/>
</dbReference>
<accession>A0A834HYI4</accession>
<organism evidence="4 5">
    <name type="scientific">Rhynchophorus ferrugineus</name>
    <name type="common">Red palm weevil</name>
    <name type="synonym">Curculio ferrugineus</name>
    <dbReference type="NCBI Taxonomy" id="354439"/>
    <lineage>
        <taxon>Eukaryota</taxon>
        <taxon>Metazoa</taxon>
        <taxon>Ecdysozoa</taxon>
        <taxon>Arthropoda</taxon>
        <taxon>Hexapoda</taxon>
        <taxon>Insecta</taxon>
        <taxon>Pterygota</taxon>
        <taxon>Neoptera</taxon>
        <taxon>Endopterygota</taxon>
        <taxon>Coleoptera</taxon>
        <taxon>Polyphaga</taxon>
        <taxon>Cucujiformia</taxon>
        <taxon>Curculionidae</taxon>
        <taxon>Dryophthorinae</taxon>
        <taxon>Rhynchophorus</taxon>
    </lineage>
</organism>
<gene>
    <name evidence="4" type="ORF">GWI33_016152</name>
</gene>
<dbReference type="InterPro" id="IPR031311">
    <property type="entry name" value="CHIT_BIND_RR_consensus"/>
</dbReference>
<keyword evidence="1 2" id="KW-0193">Cuticle</keyword>
<evidence type="ECO:0000256" key="3">
    <source>
        <dbReference type="SAM" id="SignalP"/>
    </source>
</evidence>
<dbReference type="GO" id="GO:0042302">
    <property type="term" value="F:structural constituent of cuticle"/>
    <property type="evidence" value="ECO:0007669"/>
    <property type="project" value="UniProtKB-UniRule"/>
</dbReference>
<dbReference type="GO" id="GO:0031012">
    <property type="term" value="C:extracellular matrix"/>
    <property type="evidence" value="ECO:0007669"/>
    <property type="project" value="TreeGrafter"/>
</dbReference>